<evidence type="ECO:0000313" key="1">
    <source>
        <dbReference type="EMBL" id="KRZ52224.1"/>
    </source>
</evidence>
<gene>
    <name evidence="1" type="ORF">T02_11046</name>
</gene>
<reference evidence="1 2" key="1">
    <citation type="submission" date="2015-05" db="EMBL/GenBank/DDBJ databases">
        <title>Evolution of Trichinella species and genotypes.</title>
        <authorList>
            <person name="Korhonen P.K."/>
            <person name="Edoardo P."/>
            <person name="Giuseppe L.R."/>
            <person name="Gasser R.B."/>
        </authorList>
    </citation>
    <scope>NUCLEOTIDE SEQUENCE [LARGE SCALE GENOMIC DNA]</scope>
    <source>
        <strain evidence="1">ISS10</strain>
    </source>
</reference>
<accession>A0A0V1KY41</accession>
<dbReference type="AlphaFoldDB" id="A0A0V1KY41"/>
<organism evidence="1 2">
    <name type="scientific">Trichinella nativa</name>
    <dbReference type="NCBI Taxonomy" id="6335"/>
    <lineage>
        <taxon>Eukaryota</taxon>
        <taxon>Metazoa</taxon>
        <taxon>Ecdysozoa</taxon>
        <taxon>Nematoda</taxon>
        <taxon>Enoplea</taxon>
        <taxon>Dorylaimia</taxon>
        <taxon>Trichinellida</taxon>
        <taxon>Trichinellidae</taxon>
        <taxon>Trichinella</taxon>
    </lineage>
</organism>
<proteinExistence type="predicted"/>
<name>A0A0V1KY41_9BILA</name>
<protein>
    <submittedName>
        <fullName evidence="1">Uncharacterized protein</fullName>
    </submittedName>
</protein>
<dbReference type="Proteomes" id="UP000054721">
    <property type="component" value="Unassembled WGS sequence"/>
</dbReference>
<keyword evidence="2" id="KW-1185">Reference proteome</keyword>
<dbReference type="EMBL" id="JYDW01000199">
    <property type="protein sequence ID" value="KRZ52224.1"/>
    <property type="molecule type" value="Genomic_DNA"/>
</dbReference>
<evidence type="ECO:0000313" key="2">
    <source>
        <dbReference type="Proteomes" id="UP000054721"/>
    </source>
</evidence>
<sequence>MRYSSPPPAPPPPPPAMVYYRAFFTADELASDAVCVNIDRFLHKFTQIALRRLFPRRRRTYNYTIFVE</sequence>
<comment type="caution">
    <text evidence="1">The sequence shown here is derived from an EMBL/GenBank/DDBJ whole genome shotgun (WGS) entry which is preliminary data.</text>
</comment>